<dbReference type="STRING" id="936756.ATE80_21645"/>
<dbReference type="PIRSF" id="PIRSF001100">
    <property type="entry name" value="Beta_cellobiohydrolase"/>
    <property type="match status" value="1"/>
</dbReference>
<evidence type="ECO:0000256" key="10">
    <source>
        <dbReference type="PROSITE-ProRule" id="PRU10056"/>
    </source>
</evidence>
<evidence type="ECO:0000256" key="8">
    <source>
        <dbReference type="PIRSR" id="PIRSR001100-1"/>
    </source>
</evidence>
<accession>A0A117IUY8</accession>
<evidence type="ECO:0000256" key="7">
    <source>
        <dbReference type="ARBA" id="ARBA00023326"/>
    </source>
</evidence>
<keyword evidence="6 11" id="KW-0326">Glycosidase</keyword>
<feature type="binding site" evidence="9">
    <location>
        <position position="214"/>
    </location>
    <ligand>
        <name>substrate</name>
    </ligand>
</feature>
<dbReference type="PROSITE" id="PS51257">
    <property type="entry name" value="PROKAR_LIPOPROTEIN"/>
    <property type="match status" value="1"/>
</dbReference>
<sequence>MYGSRGGYVRAGVAAVGAVAVLLVAACTSSDGDGGDGGRDGGPGTGRDRPARTADRFWVDPDGNAARRAAGHRRAGDARGAALVHRIASRPTGVWIGTDDPEGEARRVTTAAARADRRPLLVLYDIPHRDCGQHSAGGAADGAAYRAWIEAVARGVGDRPATVVLEPDAVMHLVDGCTEGRYHEERYALLAGAVRRLARLPHARVYLDAGNPGWSRPEALPGPLGRAGLADADGFAVNVANFHTTAASRAYGRRISALTGGKHFVIDTGRNGNGPYTGGDPAGDWCNPPGRALGEPPTTRTGDPLVDAHLWVKRPGESDGPCRGGPEAGEWFAAYALELARNAR</sequence>
<evidence type="ECO:0000256" key="1">
    <source>
        <dbReference type="ARBA" id="ARBA00022729"/>
    </source>
</evidence>
<feature type="active site" description="Proton acceptor" evidence="8">
    <location>
        <position position="319"/>
    </location>
</feature>
<feature type="region of interest" description="Disordered" evidence="12">
    <location>
        <begin position="30"/>
        <end position="64"/>
    </location>
</feature>
<protein>
    <recommendedName>
        <fullName evidence="11">Glucanase</fullName>
        <ecNumber evidence="11">3.2.1.-</ecNumber>
    </recommendedName>
</protein>
<evidence type="ECO:0000256" key="4">
    <source>
        <dbReference type="ARBA" id="ARBA00023157"/>
    </source>
</evidence>
<keyword evidence="2 11" id="KW-0378">Hydrolase</keyword>
<gene>
    <name evidence="13" type="ORF">ATE80_21645</name>
</gene>
<keyword evidence="4" id="KW-1015">Disulfide bond</keyword>
<evidence type="ECO:0000256" key="11">
    <source>
        <dbReference type="RuleBase" id="RU361186"/>
    </source>
</evidence>
<evidence type="ECO:0000256" key="3">
    <source>
        <dbReference type="ARBA" id="ARBA00023001"/>
    </source>
</evidence>
<feature type="binding site" evidence="9">
    <location>
        <position position="313"/>
    </location>
    <ligand>
        <name>substrate</name>
    </ligand>
</feature>
<dbReference type="Gene3D" id="3.20.20.40">
    <property type="entry name" value="1, 4-beta cellobiohydrolase"/>
    <property type="match status" value="1"/>
</dbReference>
<evidence type="ECO:0000313" key="13">
    <source>
        <dbReference type="EMBL" id="KUH36771.1"/>
    </source>
</evidence>
<feature type="binding site" evidence="9">
    <location>
        <position position="95"/>
    </location>
    <ligand>
        <name>substrate</name>
    </ligand>
</feature>
<feature type="active site" description="Proton donor" evidence="8">
    <location>
        <position position="168"/>
    </location>
</feature>
<dbReference type="InterPro" id="IPR001524">
    <property type="entry name" value="Glyco_hydro_6_CS"/>
</dbReference>
<dbReference type="InterPro" id="IPR036434">
    <property type="entry name" value="Beta_cellobiohydrolase_sf"/>
</dbReference>
<comment type="caution">
    <text evidence="13">The sequence shown here is derived from an EMBL/GenBank/DDBJ whole genome shotgun (WGS) entry which is preliminary data.</text>
</comment>
<evidence type="ECO:0000313" key="14">
    <source>
        <dbReference type="Proteomes" id="UP000054011"/>
    </source>
</evidence>
<evidence type="ECO:0000256" key="6">
    <source>
        <dbReference type="ARBA" id="ARBA00023295"/>
    </source>
</evidence>
<keyword evidence="1 11" id="KW-0732">Signal</keyword>
<feature type="active site" evidence="10">
    <location>
        <position position="130"/>
    </location>
</feature>
<keyword evidence="14" id="KW-1185">Reference proteome</keyword>
<feature type="binding site" evidence="9">
    <location>
        <position position="241"/>
    </location>
    <ligand>
        <name>substrate</name>
    </ligand>
</feature>
<dbReference type="EMBL" id="LNSV01000064">
    <property type="protein sequence ID" value="KUH36771.1"/>
    <property type="molecule type" value="Genomic_DNA"/>
</dbReference>
<dbReference type="Pfam" id="PF01341">
    <property type="entry name" value="Glyco_hydro_6"/>
    <property type="match status" value="1"/>
</dbReference>
<comment type="similarity">
    <text evidence="11">Belongs to the glycosyl hydrolase family 6.</text>
</comment>
<feature type="binding site" evidence="9">
    <location>
        <position position="285"/>
    </location>
    <ligand>
        <name>substrate</name>
    </ligand>
</feature>
<feature type="compositionally biased region" description="Basic and acidic residues" evidence="12">
    <location>
        <begin position="46"/>
        <end position="59"/>
    </location>
</feature>
<dbReference type="PANTHER" id="PTHR34876">
    <property type="match status" value="1"/>
</dbReference>
<dbReference type="AlphaFoldDB" id="A0A117IUY8"/>
<dbReference type="PRINTS" id="PR00733">
    <property type="entry name" value="GLHYDRLASE6"/>
</dbReference>
<proteinExistence type="inferred from homology"/>
<dbReference type="Proteomes" id="UP000054011">
    <property type="component" value="Unassembled WGS sequence"/>
</dbReference>
<evidence type="ECO:0000256" key="5">
    <source>
        <dbReference type="ARBA" id="ARBA00023277"/>
    </source>
</evidence>
<dbReference type="OrthoDB" id="309899at2"/>
<evidence type="ECO:0000256" key="2">
    <source>
        <dbReference type="ARBA" id="ARBA00022801"/>
    </source>
</evidence>
<dbReference type="GO" id="GO:0030245">
    <property type="term" value="P:cellulose catabolic process"/>
    <property type="evidence" value="ECO:0007669"/>
    <property type="project" value="UniProtKB-KW"/>
</dbReference>
<name>A0A117IUY8_9ACTN</name>
<dbReference type="PANTHER" id="PTHR34876:SF4">
    <property type="entry name" value="1,4-BETA-D-GLUCAN CELLOBIOHYDROLASE C-RELATED"/>
    <property type="match status" value="1"/>
</dbReference>
<keyword evidence="5 11" id="KW-0119">Carbohydrate metabolism</keyword>
<feature type="signal peptide" evidence="11">
    <location>
        <begin position="1"/>
        <end position="25"/>
    </location>
</feature>
<feature type="binding site" evidence="9">
    <location>
        <position position="317"/>
    </location>
    <ligand>
        <name>substrate</name>
    </ligand>
</feature>
<dbReference type="SUPFAM" id="SSF51989">
    <property type="entry name" value="Glycosyl hydrolases family 6, cellulases"/>
    <property type="match status" value="1"/>
</dbReference>
<dbReference type="InterPro" id="IPR016288">
    <property type="entry name" value="Beta_cellobiohydrolase"/>
</dbReference>
<dbReference type="PROSITE" id="PS00655">
    <property type="entry name" value="GLYCOSYL_HYDROL_F6_1"/>
    <property type="match status" value="1"/>
</dbReference>
<dbReference type="RefSeq" id="WP_058943916.1">
    <property type="nucleotide sequence ID" value="NZ_LNSV01000064.1"/>
</dbReference>
<organism evidence="13 14">
    <name type="scientific">Streptomyces kanasensis</name>
    <dbReference type="NCBI Taxonomy" id="936756"/>
    <lineage>
        <taxon>Bacteria</taxon>
        <taxon>Bacillati</taxon>
        <taxon>Actinomycetota</taxon>
        <taxon>Actinomycetes</taxon>
        <taxon>Kitasatosporales</taxon>
        <taxon>Streptomycetaceae</taxon>
        <taxon>Streptomyces</taxon>
    </lineage>
</organism>
<dbReference type="GO" id="GO:0004553">
    <property type="term" value="F:hydrolase activity, hydrolyzing O-glycosyl compounds"/>
    <property type="evidence" value="ECO:0007669"/>
    <property type="project" value="InterPro"/>
</dbReference>
<feature type="chain" id="PRO_5039752881" description="Glucanase" evidence="11">
    <location>
        <begin position="26"/>
        <end position="344"/>
    </location>
</feature>
<reference evidence="13 14" key="1">
    <citation type="submission" date="2015-11" db="EMBL/GenBank/DDBJ databases">
        <title>Genome-wide analysis reveals the secondary metabolome in Streptomyces kanasensis ZX01.</title>
        <authorList>
            <person name="Zhang G."/>
            <person name="Han L."/>
            <person name="Feng J."/>
            <person name="Zhang X."/>
        </authorList>
    </citation>
    <scope>NUCLEOTIDE SEQUENCE [LARGE SCALE GENOMIC DNA]</scope>
    <source>
        <strain evidence="13 14">ZX01</strain>
    </source>
</reference>
<keyword evidence="3 11" id="KW-0136">Cellulose degradation</keyword>
<keyword evidence="7 11" id="KW-0624">Polysaccharide degradation</keyword>
<evidence type="ECO:0000256" key="9">
    <source>
        <dbReference type="PIRSR" id="PIRSR001100-2"/>
    </source>
</evidence>
<dbReference type="EC" id="3.2.1.-" evidence="11"/>
<evidence type="ECO:0000256" key="12">
    <source>
        <dbReference type="SAM" id="MobiDB-lite"/>
    </source>
</evidence>